<reference evidence="5" key="2">
    <citation type="submission" date="2022-10" db="EMBL/GenBank/DDBJ databases">
        <authorList>
            <consortium name="ENA_rothamsted_submissions"/>
            <consortium name="culmorum"/>
            <person name="King R."/>
        </authorList>
    </citation>
    <scope>NUCLEOTIDE SEQUENCE</scope>
</reference>
<gene>
    <name evidence="5" type="ORF">CHIRRI_LOCUS12468</name>
</gene>
<dbReference type="NCBIfam" id="TIGR02253">
    <property type="entry name" value="CTE7"/>
    <property type="match status" value="1"/>
</dbReference>
<dbReference type="InterPro" id="IPR023214">
    <property type="entry name" value="HAD_sf"/>
</dbReference>
<dbReference type="GO" id="GO:0046380">
    <property type="term" value="P:N-acetylneuraminate biosynthetic process"/>
    <property type="evidence" value="ECO:0007669"/>
    <property type="project" value="TreeGrafter"/>
</dbReference>
<dbReference type="InterPro" id="IPR006439">
    <property type="entry name" value="HAD-SF_hydro_IA"/>
</dbReference>
<evidence type="ECO:0000256" key="4">
    <source>
        <dbReference type="SAM" id="MobiDB-lite"/>
    </source>
</evidence>
<keyword evidence="2" id="KW-0378">Hydrolase</keyword>
<dbReference type="Pfam" id="PF00702">
    <property type="entry name" value="Hydrolase"/>
    <property type="match status" value="1"/>
</dbReference>
<dbReference type="InterPro" id="IPR036412">
    <property type="entry name" value="HAD-like_sf"/>
</dbReference>
<evidence type="ECO:0000256" key="3">
    <source>
        <dbReference type="ARBA" id="ARBA00022842"/>
    </source>
</evidence>
<proteinExistence type="predicted"/>
<organism evidence="5 6">
    <name type="scientific">Chironomus riparius</name>
    <dbReference type="NCBI Taxonomy" id="315576"/>
    <lineage>
        <taxon>Eukaryota</taxon>
        <taxon>Metazoa</taxon>
        <taxon>Ecdysozoa</taxon>
        <taxon>Arthropoda</taxon>
        <taxon>Hexapoda</taxon>
        <taxon>Insecta</taxon>
        <taxon>Pterygota</taxon>
        <taxon>Neoptera</taxon>
        <taxon>Endopterygota</taxon>
        <taxon>Diptera</taxon>
        <taxon>Nematocera</taxon>
        <taxon>Chironomoidea</taxon>
        <taxon>Chironomidae</taxon>
        <taxon>Chironominae</taxon>
        <taxon>Chironomus</taxon>
    </lineage>
</organism>
<dbReference type="Gene3D" id="3.40.50.1000">
    <property type="entry name" value="HAD superfamily/HAD-like"/>
    <property type="match status" value="1"/>
</dbReference>
<evidence type="ECO:0000256" key="1">
    <source>
        <dbReference type="ARBA" id="ARBA00001946"/>
    </source>
</evidence>
<evidence type="ECO:0000256" key="2">
    <source>
        <dbReference type="ARBA" id="ARBA00022801"/>
    </source>
</evidence>
<reference evidence="5" key="1">
    <citation type="submission" date="2022-01" db="EMBL/GenBank/DDBJ databases">
        <authorList>
            <person name="King R."/>
        </authorList>
    </citation>
    <scope>NUCLEOTIDE SEQUENCE</scope>
</reference>
<dbReference type="Gene3D" id="1.20.120.710">
    <property type="entry name" value="Haloacid dehalogenase hydrolase-like domain"/>
    <property type="match status" value="1"/>
</dbReference>
<protein>
    <recommendedName>
        <fullName evidence="7">N-acylneuraminate-9-phosphatase</fullName>
    </recommendedName>
</protein>
<keyword evidence="3" id="KW-0460">Magnesium</keyword>
<dbReference type="InterPro" id="IPR051400">
    <property type="entry name" value="HAD-like_hydrolase"/>
</dbReference>
<dbReference type="SUPFAM" id="SSF56784">
    <property type="entry name" value="HAD-like"/>
    <property type="match status" value="1"/>
</dbReference>
<dbReference type="InterPro" id="IPR011950">
    <property type="entry name" value="HAD-SF_hydro_IA_CTE7"/>
</dbReference>
<dbReference type="EMBL" id="OU895879">
    <property type="protein sequence ID" value="CAG9809648.1"/>
    <property type="molecule type" value="Genomic_DNA"/>
</dbReference>
<name>A0A9N9S521_9DIPT</name>
<evidence type="ECO:0008006" key="7">
    <source>
        <dbReference type="Google" id="ProtNLM"/>
    </source>
</evidence>
<accession>A0A9N9S521</accession>
<dbReference type="PANTHER" id="PTHR46470">
    <property type="entry name" value="N-ACYLNEURAMINATE-9-PHOSPHATASE"/>
    <property type="match status" value="1"/>
</dbReference>
<sequence length="335" mass="37346">MAAFYGRNHVKFSSKIHAIFFDMDNTLIQTRKADVKAVNKIAELLQGYSMQKDEADFCAGNFLKAFRKCPDNPSMSLDQWRSELWKNALPTKYQHLAYEVYEQWLSFRYHFLQLPSELVQMLRQLRKNYLLAIISNGPSNAQWEKIHKLGLNMGKNSLFDFILISGDCEWEKPDARIFNAACNYLGVAPQNCIMIGDKLDTDIKGAIEAGLFASVWIPLNFPAPVEQKDNSVVADITISNIYELNSLLIVDDQPTTSSMQGQSTSGNMRSLKLKASRANGSSNGPLTSSSMSSSAMHLSSGCFSTSKNKAAYPYSKRFLSPPDLENDASNASDGS</sequence>
<evidence type="ECO:0000313" key="5">
    <source>
        <dbReference type="EMBL" id="CAG9809648.1"/>
    </source>
</evidence>
<dbReference type="SFLD" id="SFLDG01129">
    <property type="entry name" value="C1.5:_HAD__Beta-PGM__Phosphata"/>
    <property type="match status" value="1"/>
</dbReference>
<keyword evidence="6" id="KW-1185">Reference proteome</keyword>
<dbReference type="AlphaFoldDB" id="A0A9N9S521"/>
<evidence type="ECO:0000313" key="6">
    <source>
        <dbReference type="Proteomes" id="UP001153620"/>
    </source>
</evidence>
<dbReference type="SFLD" id="SFLDS00003">
    <property type="entry name" value="Haloacid_Dehalogenase"/>
    <property type="match status" value="1"/>
</dbReference>
<dbReference type="GO" id="GO:0050124">
    <property type="term" value="F:N-acylneuraminate-9-phosphatase activity"/>
    <property type="evidence" value="ECO:0007669"/>
    <property type="project" value="TreeGrafter"/>
</dbReference>
<dbReference type="PANTHER" id="PTHR46470:SF3">
    <property type="entry name" value="N-ACYLNEURAMINATE-9-PHOSPHATASE"/>
    <property type="match status" value="1"/>
</dbReference>
<dbReference type="PRINTS" id="PR00413">
    <property type="entry name" value="HADHALOGNASE"/>
</dbReference>
<feature type="region of interest" description="Disordered" evidence="4">
    <location>
        <begin position="316"/>
        <end position="335"/>
    </location>
</feature>
<dbReference type="OrthoDB" id="1694274at2759"/>
<comment type="cofactor">
    <cofactor evidence="1">
        <name>Mg(2+)</name>
        <dbReference type="ChEBI" id="CHEBI:18420"/>
    </cofactor>
</comment>
<dbReference type="NCBIfam" id="TIGR01549">
    <property type="entry name" value="HAD-SF-IA-v1"/>
    <property type="match status" value="1"/>
</dbReference>
<dbReference type="Proteomes" id="UP001153620">
    <property type="component" value="Chromosome 3"/>
</dbReference>